<comment type="caution">
    <text evidence="3">The sequence shown here is derived from an EMBL/GenBank/DDBJ whole genome shotgun (WGS) entry which is preliminary data.</text>
</comment>
<sequence>FRHESPEQPIVSATETLQTDDNMHTHSTLTNLDEEESATSGNDCTIKEGFFECEYCSFKIEISYPDEDDSALFVKHFKEKHIDILQGNEIILQYLTDSTRKSSGMEVSNNFEKEFPDLETAANVKGKKVEKKQNPKTSSPNENKNLVNVRYPGGEMNLEHHRFPEFFSGGRKKLLYVIVSAYVSSFLSQKEQILCIMKELALTEQDYCESLETVNLYGKYISTLSENKKRLLDLRNDNREFDEKCKEFESNECMLRLPTLLSMPEKRFKYYFSICKRIEKICGQQECGGINRECMHGLSIIVFKIRKRCITSNLK</sequence>
<feature type="coiled-coil region" evidence="1">
    <location>
        <begin position="224"/>
        <end position="251"/>
    </location>
</feature>
<protein>
    <recommendedName>
        <fullName evidence="5">DH domain-containing protein</fullName>
    </recommendedName>
</protein>
<evidence type="ECO:0000313" key="4">
    <source>
        <dbReference type="Proteomes" id="UP000596742"/>
    </source>
</evidence>
<feature type="non-terminal residue" evidence="3">
    <location>
        <position position="315"/>
    </location>
</feature>
<dbReference type="SUPFAM" id="SSF48065">
    <property type="entry name" value="DBL homology domain (DH-domain)"/>
    <property type="match status" value="1"/>
</dbReference>
<reference evidence="3" key="1">
    <citation type="submission" date="2018-11" db="EMBL/GenBank/DDBJ databases">
        <authorList>
            <person name="Alioto T."/>
            <person name="Alioto T."/>
        </authorList>
    </citation>
    <scope>NUCLEOTIDE SEQUENCE</scope>
</reference>
<feature type="region of interest" description="Disordered" evidence="2">
    <location>
        <begin position="124"/>
        <end position="147"/>
    </location>
</feature>
<gene>
    <name evidence="3" type="ORF">MGAL_10B080147</name>
</gene>
<dbReference type="AlphaFoldDB" id="A0A8B6CMD4"/>
<evidence type="ECO:0000313" key="3">
    <source>
        <dbReference type="EMBL" id="VDI06831.1"/>
    </source>
</evidence>
<evidence type="ECO:0000256" key="1">
    <source>
        <dbReference type="SAM" id="Coils"/>
    </source>
</evidence>
<proteinExistence type="predicted"/>
<dbReference type="OrthoDB" id="10408393at2759"/>
<dbReference type="InterPro" id="IPR035899">
    <property type="entry name" value="DBL_dom_sf"/>
</dbReference>
<feature type="compositionally biased region" description="Polar residues" evidence="2">
    <location>
        <begin position="11"/>
        <end position="23"/>
    </location>
</feature>
<dbReference type="EMBL" id="UYJE01001983">
    <property type="protein sequence ID" value="VDI06831.1"/>
    <property type="molecule type" value="Genomic_DNA"/>
</dbReference>
<dbReference type="Proteomes" id="UP000596742">
    <property type="component" value="Unassembled WGS sequence"/>
</dbReference>
<evidence type="ECO:0008006" key="5">
    <source>
        <dbReference type="Google" id="ProtNLM"/>
    </source>
</evidence>
<organism evidence="3 4">
    <name type="scientific">Mytilus galloprovincialis</name>
    <name type="common">Mediterranean mussel</name>
    <dbReference type="NCBI Taxonomy" id="29158"/>
    <lineage>
        <taxon>Eukaryota</taxon>
        <taxon>Metazoa</taxon>
        <taxon>Spiralia</taxon>
        <taxon>Lophotrochozoa</taxon>
        <taxon>Mollusca</taxon>
        <taxon>Bivalvia</taxon>
        <taxon>Autobranchia</taxon>
        <taxon>Pteriomorphia</taxon>
        <taxon>Mytilida</taxon>
        <taxon>Mytiloidea</taxon>
        <taxon>Mytilidae</taxon>
        <taxon>Mytilinae</taxon>
        <taxon>Mytilus</taxon>
    </lineage>
</organism>
<feature type="region of interest" description="Disordered" evidence="2">
    <location>
        <begin position="1"/>
        <end position="23"/>
    </location>
</feature>
<keyword evidence="4" id="KW-1185">Reference proteome</keyword>
<accession>A0A8B6CMD4</accession>
<keyword evidence="1" id="KW-0175">Coiled coil</keyword>
<evidence type="ECO:0000256" key="2">
    <source>
        <dbReference type="SAM" id="MobiDB-lite"/>
    </source>
</evidence>
<name>A0A8B6CMD4_MYTGA</name>
<feature type="compositionally biased region" description="Polar residues" evidence="2">
    <location>
        <begin position="135"/>
        <end position="146"/>
    </location>
</feature>